<protein>
    <submittedName>
        <fullName evidence="1">Type I-U CRISPR-associated protein Cas5/Cas6</fullName>
    </submittedName>
</protein>
<gene>
    <name evidence="1" type="primary">cas5u6u</name>
    <name evidence="1" type="ORF">J8C06_10490</name>
</gene>
<evidence type="ECO:0000313" key="1">
    <source>
        <dbReference type="EMBL" id="QUW02751.1"/>
    </source>
</evidence>
<dbReference type="Pfam" id="PF09609">
    <property type="entry name" value="Cas_GSU0054"/>
    <property type="match status" value="1"/>
</dbReference>
<organism evidence="1 2">
    <name type="scientific">Chloracidobacterium validum</name>
    <dbReference type="NCBI Taxonomy" id="2821543"/>
    <lineage>
        <taxon>Bacteria</taxon>
        <taxon>Pseudomonadati</taxon>
        <taxon>Acidobacteriota</taxon>
        <taxon>Terriglobia</taxon>
        <taxon>Terriglobales</taxon>
        <taxon>Acidobacteriaceae</taxon>
        <taxon>Chloracidobacterium</taxon>
    </lineage>
</organism>
<reference evidence="1 2" key="1">
    <citation type="submission" date="2021-03" db="EMBL/GenBank/DDBJ databases">
        <title>Genomic and phenotypic characterization of Chloracidobacterium isolates provides evidence for multiple species.</title>
        <authorList>
            <person name="Saini M.K."/>
            <person name="Costas A.M.G."/>
            <person name="Tank M."/>
            <person name="Bryant D.A."/>
        </authorList>
    </citation>
    <scope>NUCLEOTIDE SEQUENCE [LARGE SCALE GENOMIC DNA]</scope>
    <source>
        <strain evidence="1 2">BV2-C</strain>
    </source>
</reference>
<dbReference type="InterPro" id="IPR019089">
    <property type="entry name" value="Cas_GSU0054"/>
</dbReference>
<name>A0ABX8B9M2_9BACT</name>
<keyword evidence="2" id="KW-1185">Reference proteome</keyword>
<dbReference type="NCBIfam" id="TIGR02165">
    <property type="entry name" value="cas5_6_GSU0054"/>
    <property type="match status" value="1"/>
</dbReference>
<proteinExistence type="predicted"/>
<sequence length="509" mass="57134">MPLAIRVQFLAGYTGREWPPSPARLFKALVSSARMGWASSKRKKIEEALRKLEQQGWTGYTKLPEISAPRATLRPSRQRRFVPNNSRNWPTERKLNPKKSIDLEPEPMVGWDIEPPSIVWYWWPNFDASFVNVIREVSRRVVSVGKGEDFALLDAFPHLPQELPPVRWKPAPSGVSLEVPEAGCLAVCDDFFTRAAKNELPLPAAGVRAVTYASDAYGADQEIPTFVLGLWRKGKRCSWDARLLQQVIDPVRHLLCDEIQREVVDSLARCSSEVPAMETLVRRVLLGQNEHGHPICESHLAILPLPSVLGPYPDGRVRRIALTDLGRGKDPNRRAIVELAHVLLHGRELRDNNKQGIGVILETEPDGQWLRAITKPSRVWSTVTPLVQPAKELTSKEWQCLVEARRNAEQQPAKAAAYEIYLRERRLELLNRSVQQAIEGTGAQVKSIEFTKSGWIAGVHVATQYRANGYLGETPKLHVRVTFDKAIAGPIAIGRGRHVGFGVLWPEGE</sequence>
<dbReference type="RefSeq" id="WP_211428642.1">
    <property type="nucleotide sequence ID" value="NZ_CP072648.1"/>
</dbReference>
<evidence type="ECO:0000313" key="2">
    <source>
        <dbReference type="Proteomes" id="UP000676506"/>
    </source>
</evidence>
<dbReference type="Proteomes" id="UP000676506">
    <property type="component" value="Chromosome 1"/>
</dbReference>
<dbReference type="EMBL" id="CP072648">
    <property type="protein sequence ID" value="QUW02751.1"/>
    <property type="molecule type" value="Genomic_DNA"/>
</dbReference>
<accession>A0ABX8B9M2</accession>